<dbReference type="OrthoDB" id="9800774at2"/>
<dbReference type="SUPFAM" id="SSF56112">
    <property type="entry name" value="Protein kinase-like (PK-like)"/>
    <property type="match status" value="1"/>
</dbReference>
<proteinExistence type="predicted"/>
<gene>
    <name evidence="2" type="ORF">DFO73_12624</name>
</gene>
<accession>A0A2V2ZGY6</accession>
<dbReference type="InterPro" id="IPR002575">
    <property type="entry name" value="Aminoglycoside_PTrfase"/>
</dbReference>
<feature type="domain" description="Aminoglycoside phosphotransferase" evidence="1">
    <location>
        <begin position="7"/>
        <end position="189"/>
    </location>
</feature>
<comment type="caution">
    <text evidence="2">The sequence shown here is derived from an EMBL/GenBank/DDBJ whole genome shotgun (WGS) entry which is preliminary data.</text>
</comment>
<dbReference type="Proteomes" id="UP000247150">
    <property type="component" value="Unassembled WGS sequence"/>
</dbReference>
<evidence type="ECO:0000259" key="1">
    <source>
        <dbReference type="Pfam" id="PF01636"/>
    </source>
</evidence>
<sequence>MVKGNKIGKGSTAEVFSIAHDKVAKVFYEHIPVSQIKHEMNISTKISSLGLNIPAVHGEGDIEGKKAIIYEKIDGFPLTKLLEKGLLSAIRSVNTMVSLQIYIHSKEAGDFPPLKFSLENRIKRAESLSGREKERVIDYLQTLPDGKQVCHGDYHPDNILISMHGKFVIDWADSAAGSPLADLARSLLILQYGGFPEKVTNRMYFAERLKRRMIAQYYLYLYKKYSPFKRESFQQWLLPVAAGRLSEKLPPKEIEELLSFVRRQLNSWD</sequence>
<reference evidence="2 3" key="1">
    <citation type="submission" date="2018-05" db="EMBL/GenBank/DDBJ databases">
        <title>Freshwater and sediment microbial communities from various areas in North America, analyzing microbe dynamics in response to fracking.</title>
        <authorList>
            <person name="Lamendella R."/>
        </authorList>
    </citation>
    <scope>NUCLEOTIDE SEQUENCE [LARGE SCALE GENOMIC DNA]</scope>
    <source>
        <strain evidence="2 3">15_TX</strain>
    </source>
</reference>
<organism evidence="2 3">
    <name type="scientific">Cytobacillus oceanisediminis</name>
    <dbReference type="NCBI Taxonomy" id="665099"/>
    <lineage>
        <taxon>Bacteria</taxon>
        <taxon>Bacillati</taxon>
        <taxon>Bacillota</taxon>
        <taxon>Bacilli</taxon>
        <taxon>Bacillales</taxon>
        <taxon>Bacillaceae</taxon>
        <taxon>Cytobacillus</taxon>
    </lineage>
</organism>
<name>A0A2V2ZGY6_9BACI</name>
<evidence type="ECO:0000313" key="3">
    <source>
        <dbReference type="Proteomes" id="UP000247150"/>
    </source>
</evidence>
<dbReference type="EMBL" id="QGTW01000026">
    <property type="protein sequence ID" value="PWW17430.1"/>
    <property type="molecule type" value="Genomic_DNA"/>
</dbReference>
<dbReference type="Pfam" id="PF01636">
    <property type="entry name" value="APH"/>
    <property type="match status" value="1"/>
</dbReference>
<dbReference type="AlphaFoldDB" id="A0A2V2ZGY6"/>
<dbReference type="GO" id="GO:0016740">
    <property type="term" value="F:transferase activity"/>
    <property type="evidence" value="ECO:0007669"/>
    <property type="project" value="UniProtKB-KW"/>
</dbReference>
<dbReference type="Gene3D" id="3.90.1200.10">
    <property type="match status" value="1"/>
</dbReference>
<protein>
    <submittedName>
        <fullName evidence="2">Phosphotransferase family enzyme</fullName>
    </submittedName>
</protein>
<evidence type="ECO:0000313" key="2">
    <source>
        <dbReference type="EMBL" id="PWW17430.1"/>
    </source>
</evidence>
<dbReference type="InterPro" id="IPR011009">
    <property type="entry name" value="Kinase-like_dom_sf"/>
</dbReference>
<keyword evidence="2" id="KW-0808">Transferase</keyword>
<dbReference type="RefSeq" id="WP_110067808.1">
    <property type="nucleotide sequence ID" value="NZ_QGTW01000026.1"/>
</dbReference>